<sequence>MPTQFDRLVRRATARDAGQRFADANDMRAELLQIVDDLGLPAFRVPAPQYSAQHLAATRVHDLEEPDGAGVEATTLVTAAPTSPPAPPVAPAPRQPTREITRDQHDWAPVPADPAEYSLGAGQFAGIELSEFYWARQRAQRVLAFWVIAILTLT</sequence>
<feature type="non-terminal residue" evidence="2">
    <location>
        <position position="154"/>
    </location>
</feature>
<evidence type="ECO:0000313" key="2">
    <source>
        <dbReference type="EMBL" id="MDT0406929.1"/>
    </source>
</evidence>
<dbReference type="EMBL" id="JAVRFB010000179">
    <property type="protein sequence ID" value="MDT0406929.1"/>
    <property type="molecule type" value="Genomic_DNA"/>
</dbReference>
<protein>
    <submittedName>
        <fullName evidence="2">Uncharacterized protein</fullName>
    </submittedName>
</protein>
<reference evidence="3" key="1">
    <citation type="submission" date="2023-07" db="EMBL/GenBank/DDBJ databases">
        <title>30 novel species of actinomycetes from the DSMZ collection.</title>
        <authorList>
            <person name="Nouioui I."/>
        </authorList>
    </citation>
    <scope>NUCLEOTIDE SEQUENCE [LARGE SCALE GENOMIC DNA]</scope>
    <source>
        <strain evidence="3">DSM 41635</strain>
    </source>
</reference>
<proteinExistence type="predicted"/>
<evidence type="ECO:0000313" key="3">
    <source>
        <dbReference type="Proteomes" id="UP001180503"/>
    </source>
</evidence>
<feature type="region of interest" description="Disordered" evidence="1">
    <location>
        <begin position="79"/>
        <end position="101"/>
    </location>
</feature>
<feature type="compositionally biased region" description="Pro residues" evidence="1">
    <location>
        <begin position="82"/>
        <end position="94"/>
    </location>
</feature>
<evidence type="ECO:0000256" key="1">
    <source>
        <dbReference type="SAM" id="MobiDB-lite"/>
    </source>
</evidence>
<dbReference type="Proteomes" id="UP001180503">
    <property type="component" value="Unassembled WGS sequence"/>
</dbReference>
<organism evidence="2 3">
    <name type="scientific">Streptomyces edwardsiae</name>
    <dbReference type="NCBI Taxonomy" id="3075527"/>
    <lineage>
        <taxon>Bacteria</taxon>
        <taxon>Bacillati</taxon>
        <taxon>Actinomycetota</taxon>
        <taxon>Actinomycetes</taxon>
        <taxon>Kitasatosporales</taxon>
        <taxon>Streptomycetaceae</taxon>
        <taxon>Streptomyces</taxon>
    </lineage>
</organism>
<name>A0ABU2QR40_9ACTN</name>
<comment type="caution">
    <text evidence="2">The sequence shown here is derived from an EMBL/GenBank/DDBJ whole genome shotgun (WGS) entry which is preliminary data.</text>
</comment>
<accession>A0ABU2QR40</accession>
<gene>
    <name evidence="2" type="ORF">RM528_34380</name>
</gene>